<keyword evidence="2" id="KW-1185">Reference proteome</keyword>
<evidence type="ECO:0000313" key="2">
    <source>
        <dbReference type="Proteomes" id="UP001189429"/>
    </source>
</evidence>
<dbReference type="Proteomes" id="UP001189429">
    <property type="component" value="Unassembled WGS sequence"/>
</dbReference>
<sequence>MQLRRPLRRAPRLYHVALCFFQSSFDTDAIGILEKASGAAGTYAPPPWAAESATAVPSFAETATVSEDDRYSSLGLGFLERLGDLPHDVLMSGAAPGSASPSARSEVDARADNKLEVAYSIGQQVLTNGSPADDLQLLDV</sequence>
<protein>
    <submittedName>
        <fullName evidence="1">Uncharacterized protein</fullName>
    </submittedName>
</protein>
<organism evidence="1 2">
    <name type="scientific">Prorocentrum cordatum</name>
    <dbReference type="NCBI Taxonomy" id="2364126"/>
    <lineage>
        <taxon>Eukaryota</taxon>
        <taxon>Sar</taxon>
        <taxon>Alveolata</taxon>
        <taxon>Dinophyceae</taxon>
        <taxon>Prorocentrales</taxon>
        <taxon>Prorocentraceae</taxon>
        <taxon>Prorocentrum</taxon>
    </lineage>
</organism>
<evidence type="ECO:0000313" key="1">
    <source>
        <dbReference type="EMBL" id="CAK0853489.1"/>
    </source>
</evidence>
<proteinExistence type="predicted"/>
<gene>
    <name evidence="1" type="ORF">PCOR1329_LOCUS44948</name>
</gene>
<name>A0ABN9U3Q2_9DINO</name>
<accession>A0ABN9U3Q2</accession>
<comment type="caution">
    <text evidence="1">The sequence shown here is derived from an EMBL/GenBank/DDBJ whole genome shotgun (WGS) entry which is preliminary data.</text>
</comment>
<reference evidence="1" key="1">
    <citation type="submission" date="2023-10" db="EMBL/GenBank/DDBJ databases">
        <authorList>
            <person name="Chen Y."/>
            <person name="Shah S."/>
            <person name="Dougan E. K."/>
            <person name="Thang M."/>
            <person name="Chan C."/>
        </authorList>
    </citation>
    <scope>NUCLEOTIDE SEQUENCE [LARGE SCALE GENOMIC DNA]</scope>
</reference>
<dbReference type="EMBL" id="CAUYUJ010015398">
    <property type="protein sequence ID" value="CAK0853489.1"/>
    <property type="molecule type" value="Genomic_DNA"/>
</dbReference>